<keyword evidence="7" id="KW-0496">Mitochondrion</keyword>
<dbReference type="GO" id="GO:0002949">
    <property type="term" value="P:tRNA threonylcarbamoyladenosine modification"/>
    <property type="evidence" value="ECO:0007669"/>
    <property type="project" value="UniProtKB-UniRule"/>
</dbReference>
<comment type="catalytic activity">
    <reaction evidence="6 7">
        <text>L-threonylcarbamoyladenylate + adenosine(37) in tRNA = N(6)-L-threonylcarbamoyladenosine(37) in tRNA + AMP + H(+)</text>
        <dbReference type="Rhea" id="RHEA:37059"/>
        <dbReference type="Rhea" id="RHEA-COMP:10162"/>
        <dbReference type="Rhea" id="RHEA-COMP:10163"/>
        <dbReference type="ChEBI" id="CHEBI:15378"/>
        <dbReference type="ChEBI" id="CHEBI:73682"/>
        <dbReference type="ChEBI" id="CHEBI:74411"/>
        <dbReference type="ChEBI" id="CHEBI:74418"/>
        <dbReference type="ChEBI" id="CHEBI:456215"/>
        <dbReference type="EC" id="2.3.1.234"/>
    </reaction>
</comment>
<dbReference type="GO" id="GO:0005739">
    <property type="term" value="C:mitochondrion"/>
    <property type="evidence" value="ECO:0007669"/>
    <property type="project" value="UniProtKB-SubCell"/>
</dbReference>
<comment type="subcellular location">
    <subcellularLocation>
        <location evidence="7">Mitochondrion</location>
    </subcellularLocation>
</comment>
<reference evidence="9" key="1">
    <citation type="submission" date="2022-03" db="EMBL/GenBank/DDBJ databases">
        <authorList>
            <person name="Tunstrom K."/>
        </authorList>
    </citation>
    <scope>NUCLEOTIDE SEQUENCE</scope>
</reference>
<dbReference type="CDD" id="cd24134">
    <property type="entry name" value="ASKHA_NBD_OSGEPL1_QRI7_euk"/>
    <property type="match status" value="1"/>
</dbReference>
<keyword evidence="2 7" id="KW-0808">Transferase</keyword>
<accession>A0AAU9V8V2</accession>
<evidence type="ECO:0000256" key="1">
    <source>
        <dbReference type="ARBA" id="ARBA00012156"/>
    </source>
</evidence>
<dbReference type="Pfam" id="PF00814">
    <property type="entry name" value="TsaD"/>
    <property type="match status" value="1"/>
</dbReference>
<evidence type="ECO:0000313" key="10">
    <source>
        <dbReference type="Proteomes" id="UP001153954"/>
    </source>
</evidence>
<evidence type="ECO:0000256" key="2">
    <source>
        <dbReference type="ARBA" id="ARBA00022679"/>
    </source>
</evidence>
<dbReference type="SUPFAM" id="SSF53067">
    <property type="entry name" value="Actin-like ATPase domain"/>
    <property type="match status" value="1"/>
</dbReference>
<keyword evidence="3 7" id="KW-0819">tRNA processing</keyword>
<dbReference type="InterPro" id="IPR017861">
    <property type="entry name" value="KAE1/TsaD"/>
</dbReference>
<dbReference type="EMBL" id="CAKOGL010000030">
    <property type="protein sequence ID" value="CAH2107190.1"/>
    <property type="molecule type" value="Genomic_DNA"/>
</dbReference>
<comment type="subunit">
    <text evidence="7">Homodimer.</text>
</comment>
<dbReference type="InterPro" id="IPR022450">
    <property type="entry name" value="TsaD"/>
</dbReference>
<dbReference type="Gene3D" id="3.30.420.40">
    <property type="match status" value="2"/>
</dbReference>
<comment type="caution">
    <text evidence="9">The sequence shown here is derived from an EMBL/GenBank/DDBJ whole genome shotgun (WGS) entry which is preliminary data.</text>
</comment>
<gene>
    <name evidence="9" type="ORF">EEDITHA_LOCUS21243</name>
</gene>
<name>A0AAU9V8V2_EUPED</name>
<dbReference type="NCBIfam" id="TIGR00329">
    <property type="entry name" value="gcp_kae1"/>
    <property type="match status" value="1"/>
</dbReference>
<dbReference type="PANTHER" id="PTHR11735:SF6">
    <property type="entry name" value="TRNA N6-ADENOSINE THREONYLCARBAMOYLTRANSFERASE, MITOCHONDRIAL"/>
    <property type="match status" value="1"/>
</dbReference>
<evidence type="ECO:0000256" key="3">
    <source>
        <dbReference type="ARBA" id="ARBA00022694"/>
    </source>
</evidence>
<protein>
    <recommendedName>
        <fullName evidence="1">N(6)-L-threonylcarbamoyladenine synthase</fullName>
        <ecNumber evidence="1">2.3.1.234</ecNumber>
    </recommendedName>
</protein>
<evidence type="ECO:0000256" key="4">
    <source>
        <dbReference type="ARBA" id="ARBA00022723"/>
    </source>
</evidence>
<proteinExistence type="inferred from homology"/>
<evidence type="ECO:0000256" key="7">
    <source>
        <dbReference type="HAMAP-Rule" id="MF_03179"/>
    </source>
</evidence>
<dbReference type="Proteomes" id="UP001153954">
    <property type="component" value="Unassembled WGS sequence"/>
</dbReference>
<dbReference type="InterPro" id="IPR000905">
    <property type="entry name" value="Gcp-like_dom"/>
</dbReference>
<comment type="function">
    <text evidence="7">Required for the formation of a threonylcarbamoyl group on adenosine at position 37 (t(6)A37) in mitochondrial tRNAs that read codons beginning with adenine. Probably involved in the transfer of the threonylcarbamoyl moiety of threonylcarbamoyl-AMP (TC-AMP) to the N6 group of A37. Involved in mitochondrial genome maintenance.</text>
</comment>
<keyword evidence="10" id="KW-1185">Reference proteome</keyword>
<evidence type="ECO:0000256" key="6">
    <source>
        <dbReference type="ARBA" id="ARBA00048117"/>
    </source>
</evidence>
<evidence type="ECO:0000259" key="8">
    <source>
        <dbReference type="Pfam" id="PF00814"/>
    </source>
</evidence>
<dbReference type="PANTHER" id="PTHR11735">
    <property type="entry name" value="TRNA N6-ADENOSINE THREONYLCARBAMOYLTRANSFERASE"/>
    <property type="match status" value="1"/>
</dbReference>
<dbReference type="PRINTS" id="PR00789">
    <property type="entry name" value="OSIALOPTASE"/>
</dbReference>
<dbReference type="AlphaFoldDB" id="A0AAU9V8V2"/>
<comment type="similarity">
    <text evidence="7">Belongs to the KAE1 / TsaD family.</text>
</comment>
<keyword evidence="5 7" id="KW-0012">Acyltransferase</keyword>
<dbReference type="EC" id="2.3.1.234" evidence="1"/>
<sequence>MWFLKDSLKMHLLIRCSKSVNIALKRFSKFKLLKDNSRNLTYDPSVTILGIETSCDDTGCAVVDGKGNVLGESLFSQNILHLRYGGINPLVARDLHRDNIELAVNQALEKAKINVTAIDAIAVTTKPGLLISLQIGVKYAKYLSKSYNKPLIPIHHMESHALVARMFYDIEFPFLTLLISGGHCLLAVVNDVDNFLLLGNTLDNAPGEVLDKAARRMKLRNIPAYSELAGGRAIEEAAKCSNNSELFAFPMPLVKSRDCNFSFSGIQDALIRHLLSKEKEHSVVGDRIIPEVNDLCAAFQSIIAEHISHRVQRAVIFCTKNQLLKENYKNIVVSGGVACNDFIFKTLQHVGDQLNCNVLRPPPKVCTDNGIMIAWNGIEKIKKKYQFHDVTLNSIEPKAPLGINIMDKVREANIHVKATRLKRMLN</sequence>
<dbReference type="HAMAP" id="MF_01445">
    <property type="entry name" value="TsaD"/>
    <property type="match status" value="1"/>
</dbReference>
<comment type="cofactor">
    <cofactor evidence="7">
        <name>a divalent metal cation</name>
        <dbReference type="ChEBI" id="CHEBI:60240"/>
    </cofactor>
    <text evidence="7">Binds 1 divalent metal cation per subunit.</text>
</comment>
<evidence type="ECO:0000256" key="5">
    <source>
        <dbReference type="ARBA" id="ARBA00023315"/>
    </source>
</evidence>
<keyword evidence="4 7" id="KW-0479">Metal-binding</keyword>
<dbReference type="InterPro" id="IPR043129">
    <property type="entry name" value="ATPase_NBD"/>
</dbReference>
<organism evidence="9 10">
    <name type="scientific">Euphydryas editha</name>
    <name type="common">Edith's checkerspot</name>
    <dbReference type="NCBI Taxonomy" id="104508"/>
    <lineage>
        <taxon>Eukaryota</taxon>
        <taxon>Metazoa</taxon>
        <taxon>Ecdysozoa</taxon>
        <taxon>Arthropoda</taxon>
        <taxon>Hexapoda</taxon>
        <taxon>Insecta</taxon>
        <taxon>Pterygota</taxon>
        <taxon>Neoptera</taxon>
        <taxon>Endopterygota</taxon>
        <taxon>Lepidoptera</taxon>
        <taxon>Glossata</taxon>
        <taxon>Ditrysia</taxon>
        <taxon>Papilionoidea</taxon>
        <taxon>Nymphalidae</taxon>
        <taxon>Nymphalinae</taxon>
        <taxon>Euphydryas</taxon>
    </lineage>
</organism>
<dbReference type="GO" id="GO:0061711">
    <property type="term" value="F:tRNA N(6)-L-threonylcarbamoyladenine synthase activity"/>
    <property type="evidence" value="ECO:0007669"/>
    <property type="project" value="UniProtKB-EC"/>
</dbReference>
<evidence type="ECO:0000313" key="9">
    <source>
        <dbReference type="EMBL" id="CAH2107190.1"/>
    </source>
</evidence>
<feature type="domain" description="Gcp-like" evidence="8">
    <location>
        <begin position="69"/>
        <end position="375"/>
    </location>
</feature>
<dbReference type="GO" id="GO:0046872">
    <property type="term" value="F:metal ion binding"/>
    <property type="evidence" value="ECO:0007669"/>
    <property type="project" value="UniProtKB-KW"/>
</dbReference>